<evidence type="ECO:0000256" key="3">
    <source>
        <dbReference type="ARBA" id="ARBA00022475"/>
    </source>
</evidence>
<proteinExistence type="predicted"/>
<evidence type="ECO:0000256" key="5">
    <source>
        <dbReference type="ARBA" id="ARBA00022989"/>
    </source>
</evidence>
<keyword evidence="2" id="KW-0813">Transport</keyword>
<dbReference type="RefSeq" id="WP_065918241.1">
    <property type="nucleotide sequence ID" value="NZ_CP016793.1"/>
</dbReference>
<evidence type="ECO:0000259" key="8">
    <source>
        <dbReference type="PROSITE" id="PS50850"/>
    </source>
</evidence>
<protein>
    <recommendedName>
        <fullName evidence="8">Major facilitator superfamily (MFS) profile domain-containing protein</fullName>
    </recommendedName>
</protein>
<dbReference type="Pfam" id="PF07690">
    <property type="entry name" value="MFS_1"/>
    <property type="match status" value="1"/>
</dbReference>
<name>A0A1B2HQ99_9PSEU</name>
<feature type="transmembrane region" description="Helical" evidence="7">
    <location>
        <begin position="56"/>
        <end position="81"/>
    </location>
</feature>
<organism evidence="9 10">
    <name type="scientific">Lentzea guizhouensis</name>
    <dbReference type="NCBI Taxonomy" id="1586287"/>
    <lineage>
        <taxon>Bacteria</taxon>
        <taxon>Bacillati</taxon>
        <taxon>Actinomycetota</taxon>
        <taxon>Actinomycetes</taxon>
        <taxon>Pseudonocardiales</taxon>
        <taxon>Pseudonocardiaceae</taxon>
        <taxon>Lentzea</taxon>
    </lineage>
</organism>
<dbReference type="GO" id="GO:0022857">
    <property type="term" value="F:transmembrane transporter activity"/>
    <property type="evidence" value="ECO:0007669"/>
    <property type="project" value="InterPro"/>
</dbReference>
<dbReference type="SUPFAM" id="SSF103473">
    <property type="entry name" value="MFS general substrate transporter"/>
    <property type="match status" value="1"/>
</dbReference>
<dbReference type="KEGG" id="led:BBK82_31530"/>
<evidence type="ECO:0000313" key="10">
    <source>
        <dbReference type="Proteomes" id="UP000093053"/>
    </source>
</evidence>
<dbReference type="OrthoDB" id="9812221at2"/>
<keyword evidence="4 7" id="KW-0812">Transmembrane</keyword>
<keyword evidence="6 7" id="KW-0472">Membrane</keyword>
<dbReference type="InterPro" id="IPR020846">
    <property type="entry name" value="MFS_dom"/>
</dbReference>
<gene>
    <name evidence="9" type="ORF">BBK82_31530</name>
</gene>
<dbReference type="PANTHER" id="PTHR42718">
    <property type="entry name" value="MAJOR FACILITATOR SUPERFAMILY MULTIDRUG TRANSPORTER MFSC"/>
    <property type="match status" value="1"/>
</dbReference>
<dbReference type="STRING" id="1586287.BBK82_31530"/>
<keyword evidence="3" id="KW-1003">Cell membrane</keyword>
<evidence type="ECO:0000256" key="7">
    <source>
        <dbReference type="SAM" id="Phobius"/>
    </source>
</evidence>
<dbReference type="InterPro" id="IPR036259">
    <property type="entry name" value="MFS_trans_sf"/>
</dbReference>
<evidence type="ECO:0000256" key="6">
    <source>
        <dbReference type="ARBA" id="ARBA00023136"/>
    </source>
</evidence>
<dbReference type="InterPro" id="IPR011701">
    <property type="entry name" value="MFS"/>
</dbReference>
<dbReference type="EMBL" id="CP016793">
    <property type="protein sequence ID" value="ANZ39900.1"/>
    <property type="molecule type" value="Genomic_DNA"/>
</dbReference>
<keyword evidence="10" id="KW-1185">Reference proteome</keyword>
<feature type="transmembrane region" description="Helical" evidence="7">
    <location>
        <begin position="182"/>
        <end position="202"/>
    </location>
</feature>
<evidence type="ECO:0000256" key="4">
    <source>
        <dbReference type="ARBA" id="ARBA00022692"/>
    </source>
</evidence>
<keyword evidence="5 7" id="KW-1133">Transmembrane helix</keyword>
<feature type="transmembrane region" description="Helical" evidence="7">
    <location>
        <begin position="145"/>
        <end position="170"/>
    </location>
</feature>
<feature type="transmembrane region" description="Helical" evidence="7">
    <location>
        <begin position="115"/>
        <end position="133"/>
    </location>
</feature>
<comment type="subcellular location">
    <subcellularLocation>
        <location evidence="1">Cell membrane</location>
        <topology evidence="1">Multi-pass membrane protein</topology>
    </subcellularLocation>
</comment>
<reference evidence="9 10" key="1">
    <citation type="submission" date="2016-07" db="EMBL/GenBank/DDBJ databases">
        <title>Complete genome sequence of the Lentzea guizhouensis DHS C013.</title>
        <authorList>
            <person name="Cao C."/>
        </authorList>
    </citation>
    <scope>NUCLEOTIDE SEQUENCE [LARGE SCALE GENOMIC DNA]</scope>
    <source>
        <strain evidence="9 10">DHS C013</strain>
    </source>
</reference>
<sequence>MLLTPGLAALVYGLTTGAGVVAVPVGVAALVLFVVHGLRTARVPLLDPRLFTRPPFGPAALGLAVLSASVFGTLFLLPLFLQADLTALQAGLLLAPQGAGAVLGSLLVTRLVDAVAPRTLVLIGILLIAVGTVPLTQLDHGLPDLLIAFVLFARGPGAPLVSTPIMTLVYRGIGPAGLPRAASALNLLSTVGGAVGTAVLAVVLEHRLQARGTDVPAAFADAFWWVLGMVLVAAVAATGLPRAREETLRCLLTSSPPPPT</sequence>
<feature type="transmembrane region" description="Helical" evidence="7">
    <location>
        <begin position="12"/>
        <end position="35"/>
    </location>
</feature>
<accession>A0A1B2HQ99</accession>
<dbReference type="AlphaFoldDB" id="A0A1B2HQ99"/>
<dbReference type="PROSITE" id="PS50850">
    <property type="entry name" value="MFS"/>
    <property type="match status" value="1"/>
</dbReference>
<evidence type="ECO:0000256" key="1">
    <source>
        <dbReference type="ARBA" id="ARBA00004651"/>
    </source>
</evidence>
<feature type="transmembrane region" description="Helical" evidence="7">
    <location>
        <begin position="222"/>
        <end position="240"/>
    </location>
</feature>
<evidence type="ECO:0000313" key="9">
    <source>
        <dbReference type="EMBL" id="ANZ39900.1"/>
    </source>
</evidence>
<feature type="transmembrane region" description="Helical" evidence="7">
    <location>
        <begin position="87"/>
        <end position="108"/>
    </location>
</feature>
<evidence type="ECO:0000256" key="2">
    <source>
        <dbReference type="ARBA" id="ARBA00022448"/>
    </source>
</evidence>
<dbReference type="Proteomes" id="UP000093053">
    <property type="component" value="Chromosome"/>
</dbReference>
<dbReference type="GO" id="GO:0005886">
    <property type="term" value="C:plasma membrane"/>
    <property type="evidence" value="ECO:0007669"/>
    <property type="project" value="UniProtKB-SubCell"/>
</dbReference>
<dbReference type="PANTHER" id="PTHR42718:SF46">
    <property type="entry name" value="BLR6921 PROTEIN"/>
    <property type="match status" value="1"/>
</dbReference>
<feature type="domain" description="Major facilitator superfamily (MFS) profile" evidence="8">
    <location>
        <begin position="1"/>
        <end position="245"/>
    </location>
</feature>
<dbReference type="Gene3D" id="1.20.1250.20">
    <property type="entry name" value="MFS general substrate transporter like domains"/>
    <property type="match status" value="1"/>
</dbReference>